<protein>
    <submittedName>
        <fullName evidence="1">Uncharacterized protein</fullName>
    </submittedName>
</protein>
<dbReference type="EMBL" id="CM037627">
    <property type="protein sequence ID" value="KAH7989660.1"/>
    <property type="molecule type" value="Genomic_DNA"/>
</dbReference>
<dbReference type="Proteomes" id="UP000827872">
    <property type="component" value="Linkage Group LG14"/>
</dbReference>
<reference evidence="1" key="1">
    <citation type="submission" date="2021-08" db="EMBL/GenBank/DDBJ databases">
        <title>The first chromosome-level gecko genome reveals the dynamic sex chromosomes of Neotropical dwarf geckos (Sphaerodactylidae: Sphaerodactylus).</title>
        <authorList>
            <person name="Pinto B.J."/>
            <person name="Keating S.E."/>
            <person name="Gamble T."/>
        </authorList>
    </citation>
    <scope>NUCLEOTIDE SEQUENCE</scope>
    <source>
        <strain evidence="1">TG3544</strain>
    </source>
</reference>
<organism evidence="1 2">
    <name type="scientific">Sphaerodactylus townsendi</name>
    <dbReference type="NCBI Taxonomy" id="933632"/>
    <lineage>
        <taxon>Eukaryota</taxon>
        <taxon>Metazoa</taxon>
        <taxon>Chordata</taxon>
        <taxon>Craniata</taxon>
        <taxon>Vertebrata</taxon>
        <taxon>Euteleostomi</taxon>
        <taxon>Lepidosauria</taxon>
        <taxon>Squamata</taxon>
        <taxon>Bifurcata</taxon>
        <taxon>Gekkota</taxon>
        <taxon>Sphaerodactylidae</taxon>
        <taxon>Sphaerodactylus</taxon>
    </lineage>
</organism>
<evidence type="ECO:0000313" key="1">
    <source>
        <dbReference type="EMBL" id="KAH7989660.1"/>
    </source>
</evidence>
<evidence type="ECO:0000313" key="2">
    <source>
        <dbReference type="Proteomes" id="UP000827872"/>
    </source>
</evidence>
<keyword evidence="2" id="KW-1185">Reference proteome</keyword>
<accession>A0ACB8EAU3</accession>
<gene>
    <name evidence="1" type="ORF">K3G42_012446</name>
</gene>
<comment type="caution">
    <text evidence="1">The sequence shown here is derived from an EMBL/GenBank/DDBJ whole genome shotgun (WGS) entry which is preliminary data.</text>
</comment>
<name>A0ACB8EAU3_9SAUR</name>
<sequence length="66" mass="7269">MLEAVPRPFWGATPEFDPGTTKGSEKSPQPEAAGALLESRGRGDESLYQSSCDENLESYSYYEMGF</sequence>
<proteinExistence type="predicted"/>